<dbReference type="AlphaFoldDB" id="A0A4V2JTB3"/>
<sequence length="174" mass="17735">MCVRSIRERTLMRTLIALVTALCLVIGAAAPADAAARGVLPVPGRVVGAFAPPDVRWGSGHRGVDLAASAGVAVVAPVDGVVTFAQDLAGRPVLVLAHGDTRSTYEPVVASVDVGTRVSRGQVMGVLEAGHSCAAPVCLHWGLRRGETYLNPLSLLGGEVILLSDADAAAIRGG</sequence>
<evidence type="ECO:0000259" key="3">
    <source>
        <dbReference type="Pfam" id="PF01551"/>
    </source>
</evidence>
<dbReference type="PANTHER" id="PTHR21666:SF289">
    <property type="entry name" value="L-ALA--D-GLU ENDOPEPTIDASE"/>
    <property type="match status" value="1"/>
</dbReference>
<name>A0A4V2JTB3_PROTD</name>
<gene>
    <name evidence="4" type="ORF">ET996_04240</name>
</gene>
<feature type="signal peptide" evidence="2">
    <location>
        <begin position="1"/>
        <end position="34"/>
    </location>
</feature>
<dbReference type="InterPro" id="IPR050570">
    <property type="entry name" value="Cell_wall_metabolism_enzyme"/>
</dbReference>
<feature type="domain" description="M23ase beta-sheet core" evidence="3">
    <location>
        <begin position="60"/>
        <end position="152"/>
    </location>
</feature>
<comment type="caution">
    <text evidence="4">The sequence shown here is derived from an EMBL/GenBank/DDBJ whole genome shotgun (WGS) entry which is preliminary data.</text>
</comment>
<keyword evidence="1 2" id="KW-0732">Signal</keyword>
<dbReference type="Gene3D" id="2.70.70.10">
    <property type="entry name" value="Glucose Permease (Domain IIA)"/>
    <property type="match status" value="1"/>
</dbReference>
<evidence type="ECO:0000313" key="5">
    <source>
        <dbReference type="Proteomes" id="UP000291933"/>
    </source>
</evidence>
<organism evidence="4 5">
    <name type="scientific">Propioniciclava tarda</name>
    <dbReference type="NCBI Taxonomy" id="433330"/>
    <lineage>
        <taxon>Bacteria</taxon>
        <taxon>Bacillati</taxon>
        <taxon>Actinomycetota</taxon>
        <taxon>Actinomycetes</taxon>
        <taxon>Propionibacteriales</taxon>
        <taxon>Propionibacteriaceae</taxon>
        <taxon>Propioniciclava</taxon>
    </lineage>
</organism>
<evidence type="ECO:0000313" key="4">
    <source>
        <dbReference type="EMBL" id="TBT95661.1"/>
    </source>
</evidence>
<proteinExistence type="predicted"/>
<dbReference type="SUPFAM" id="SSF51261">
    <property type="entry name" value="Duplicated hybrid motif"/>
    <property type="match status" value="1"/>
</dbReference>
<dbReference type="EMBL" id="SDMR01000003">
    <property type="protein sequence ID" value="TBT95661.1"/>
    <property type="molecule type" value="Genomic_DNA"/>
</dbReference>
<dbReference type="Pfam" id="PF01551">
    <property type="entry name" value="Peptidase_M23"/>
    <property type="match status" value="1"/>
</dbReference>
<dbReference type="PANTHER" id="PTHR21666">
    <property type="entry name" value="PEPTIDASE-RELATED"/>
    <property type="match status" value="1"/>
</dbReference>
<dbReference type="Proteomes" id="UP000291933">
    <property type="component" value="Unassembled WGS sequence"/>
</dbReference>
<reference evidence="4 5" key="1">
    <citation type="submission" date="2019-01" db="EMBL/GenBank/DDBJ databases">
        <title>Lactibacter flavus gen. nov., sp. nov., a novel bacterium of the family Propionibacteriaceae isolated from raw milk and dairy products.</title>
        <authorList>
            <person name="Huptas C."/>
            <person name="Wenning M."/>
            <person name="Breitenwieser F."/>
            <person name="Doll E."/>
            <person name="Von Neubeck M."/>
            <person name="Busse H.-J."/>
            <person name="Scherer S."/>
        </authorList>
    </citation>
    <scope>NUCLEOTIDE SEQUENCE [LARGE SCALE GENOMIC DNA]</scope>
    <source>
        <strain evidence="4 5">DSM 22130</strain>
    </source>
</reference>
<feature type="chain" id="PRO_5020346558" evidence="2">
    <location>
        <begin position="35"/>
        <end position="174"/>
    </location>
</feature>
<evidence type="ECO:0000256" key="1">
    <source>
        <dbReference type="ARBA" id="ARBA00022729"/>
    </source>
</evidence>
<dbReference type="InterPro" id="IPR011055">
    <property type="entry name" value="Dup_hybrid_motif"/>
</dbReference>
<dbReference type="GO" id="GO:0004222">
    <property type="term" value="F:metalloendopeptidase activity"/>
    <property type="evidence" value="ECO:0007669"/>
    <property type="project" value="TreeGrafter"/>
</dbReference>
<keyword evidence="5" id="KW-1185">Reference proteome</keyword>
<accession>A0A4V2JTB3</accession>
<evidence type="ECO:0000256" key="2">
    <source>
        <dbReference type="SAM" id="SignalP"/>
    </source>
</evidence>
<dbReference type="OrthoDB" id="1099523at2"/>
<dbReference type="InterPro" id="IPR016047">
    <property type="entry name" value="M23ase_b-sheet_dom"/>
</dbReference>
<protein>
    <submittedName>
        <fullName evidence="4">M23 family metallopeptidase</fullName>
    </submittedName>
</protein>